<dbReference type="CDD" id="cd00038">
    <property type="entry name" value="CAP_ED"/>
    <property type="match status" value="1"/>
</dbReference>
<accession>C1MKD0</accession>
<dbReference type="Gene3D" id="2.60.120.10">
    <property type="entry name" value="Jelly Rolls"/>
    <property type="match status" value="1"/>
</dbReference>
<dbReference type="CDD" id="cd04873">
    <property type="entry name" value="ACT_UUR-ACR-like"/>
    <property type="match status" value="1"/>
</dbReference>
<dbReference type="OMA" id="AFAINCE"/>
<feature type="region of interest" description="Disordered" evidence="2">
    <location>
        <begin position="176"/>
        <end position="200"/>
    </location>
</feature>
<protein>
    <submittedName>
        <fullName evidence="5">Predicted protein</fullName>
    </submittedName>
</protein>
<dbReference type="PROSITE" id="PS51671">
    <property type="entry name" value="ACT"/>
    <property type="match status" value="2"/>
</dbReference>
<dbReference type="RefSeq" id="XP_003056365.1">
    <property type="nucleotide sequence ID" value="XM_003056319.1"/>
</dbReference>
<dbReference type="SUPFAM" id="SSF55021">
    <property type="entry name" value="ACT-like"/>
    <property type="match status" value="2"/>
</dbReference>
<dbReference type="Proteomes" id="UP000001876">
    <property type="component" value="Unassembled WGS sequence"/>
</dbReference>
<name>C1MKD0_MICPC</name>
<feature type="domain" description="Cyclic nucleotide-binding" evidence="3">
    <location>
        <begin position="419"/>
        <end position="537"/>
    </location>
</feature>
<gene>
    <name evidence="5" type="ORF">MICPUCDRAFT_64316</name>
</gene>
<dbReference type="InterPro" id="IPR018490">
    <property type="entry name" value="cNMP-bd_dom_sf"/>
</dbReference>
<dbReference type="PROSITE" id="PS50042">
    <property type="entry name" value="CNMP_BINDING_3"/>
    <property type="match status" value="2"/>
</dbReference>
<dbReference type="OrthoDB" id="10578154at2759"/>
<feature type="non-terminal residue" evidence="5">
    <location>
        <position position="616"/>
    </location>
</feature>
<proteinExistence type="predicted"/>
<dbReference type="InterPro" id="IPR000595">
    <property type="entry name" value="cNMP-bd_dom"/>
</dbReference>
<feature type="domain" description="ACT" evidence="4">
    <location>
        <begin position="60"/>
        <end position="139"/>
    </location>
</feature>
<evidence type="ECO:0000259" key="4">
    <source>
        <dbReference type="PROSITE" id="PS51671"/>
    </source>
</evidence>
<dbReference type="InterPro" id="IPR002912">
    <property type="entry name" value="ACT_dom"/>
</dbReference>
<evidence type="ECO:0000259" key="3">
    <source>
        <dbReference type="PROSITE" id="PS50042"/>
    </source>
</evidence>
<evidence type="ECO:0000313" key="5">
    <source>
        <dbReference type="EMBL" id="EEH59741.1"/>
    </source>
</evidence>
<keyword evidence="6" id="KW-1185">Reference proteome</keyword>
<feature type="domain" description="Cyclic nucleotide-binding" evidence="3">
    <location>
        <begin position="540"/>
        <end position="616"/>
    </location>
</feature>
<dbReference type="Gene3D" id="3.30.70.260">
    <property type="match status" value="1"/>
</dbReference>
<evidence type="ECO:0000313" key="6">
    <source>
        <dbReference type="Proteomes" id="UP000001876"/>
    </source>
</evidence>
<evidence type="ECO:0000256" key="1">
    <source>
        <dbReference type="ARBA" id="ARBA00022737"/>
    </source>
</evidence>
<dbReference type="PANTHER" id="PTHR31096">
    <property type="entry name" value="ACT DOMAIN-CONTAINING PROTEIN ACR4-RELATED"/>
    <property type="match status" value="1"/>
</dbReference>
<dbReference type="InterPro" id="IPR040217">
    <property type="entry name" value="ACR1-12"/>
</dbReference>
<dbReference type="Pfam" id="PF01842">
    <property type="entry name" value="ACT"/>
    <property type="match status" value="1"/>
</dbReference>
<dbReference type="AlphaFoldDB" id="C1MKD0"/>
<feature type="domain" description="ACT" evidence="4">
    <location>
        <begin position="249"/>
        <end position="325"/>
    </location>
</feature>
<dbReference type="InterPro" id="IPR014710">
    <property type="entry name" value="RmlC-like_jellyroll"/>
</dbReference>
<evidence type="ECO:0000256" key="2">
    <source>
        <dbReference type="SAM" id="MobiDB-lite"/>
    </source>
</evidence>
<keyword evidence="1" id="KW-0677">Repeat</keyword>
<dbReference type="InterPro" id="IPR045865">
    <property type="entry name" value="ACT-like_dom_sf"/>
</dbReference>
<dbReference type="GeneID" id="9681942"/>
<sequence length="616" mass="66905">MSLLTGGHRVSATVCEASSLDSARSSANHEFATRIMSSELVNLQDPGVEVSNKLHELCTVVKVRCADRIALLLDIVNFFRDCAITIVEAEVTTTANDGMASDIFLVQDGPNREKVKSTRRLAESLRGVILVHEENLRSSQEQPIDLAACGAWNHRDASVEFAPIILSDLVARGDSPPIPGASADDGGGGGGLEDRDDSAKGAMSALMSRLDVGGDDDGAAREKAKISRRVSSVRGDGLKLNSSDVNATEIHMEVPDRVGLLSDVANCLRRENLNILHAHIYTTSDGMASNYFSVQCTDTKTKVPSGVLEKVRAALAARCHRDAVPGRSAIHGRLSRRISSTGLKDSETRDEISHRVMQHREEVTQQSPNHRHRVRKLAHLDLNALPPASSTMSASDRAVAEAALCELPAYASLTSRAARDEIIDELREVKWEPGEVAFDAKDPIPNVYIVTRGCLARDAFFSKSGQSNPRVLLRKGDLVGEVALNHAQTANAAITSVDENGVPVETTAFAINCETFKRIVRTRIHRQRQLCNNVLNIILTFRAVPTRKKELLLNALWSASVAMPPGTKLEFGTMSTALHVVLEGEVDVVPLHSEEKKKTLRGGDTFGNDFLMSPEM</sequence>
<organism evidence="6">
    <name type="scientific">Micromonas pusilla (strain CCMP1545)</name>
    <name type="common">Picoplanktonic green alga</name>
    <dbReference type="NCBI Taxonomy" id="564608"/>
    <lineage>
        <taxon>Eukaryota</taxon>
        <taxon>Viridiplantae</taxon>
        <taxon>Chlorophyta</taxon>
        <taxon>Mamiellophyceae</taxon>
        <taxon>Mamiellales</taxon>
        <taxon>Mamiellaceae</taxon>
        <taxon>Micromonas</taxon>
    </lineage>
</organism>
<dbReference type="SUPFAM" id="SSF51206">
    <property type="entry name" value="cAMP-binding domain-like"/>
    <property type="match status" value="1"/>
</dbReference>
<dbReference type="Pfam" id="PF24931">
    <property type="entry name" value="ACT_ACR9_3rd"/>
    <property type="match status" value="1"/>
</dbReference>
<dbReference type="EMBL" id="GG663736">
    <property type="protein sequence ID" value="EEH59741.1"/>
    <property type="molecule type" value="Genomic_DNA"/>
</dbReference>
<reference evidence="5 6" key="1">
    <citation type="journal article" date="2009" name="Science">
        <title>Green evolution and dynamic adaptations revealed by genomes of the marine picoeukaryotes Micromonas.</title>
        <authorList>
            <person name="Worden A.Z."/>
            <person name="Lee J.H."/>
            <person name="Mock T."/>
            <person name="Rouze P."/>
            <person name="Simmons M.P."/>
            <person name="Aerts A.L."/>
            <person name="Allen A.E."/>
            <person name="Cuvelier M.L."/>
            <person name="Derelle E."/>
            <person name="Everett M.V."/>
            <person name="Foulon E."/>
            <person name="Grimwood J."/>
            <person name="Gundlach H."/>
            <person name="Henrissat B."/>
            <person name="Napoli C."/>
            <person name="McDonald S.M."/>
            <person name="Parker M.S."/>
            <person name="Rombauts S."/>
            <person name="Salamov A."/>
            <person name="Von Dassow P."/>
            <person name="Badger J.H."/>
            <person name="Coutinho P.M."/>
            <person name="Demir E."/>
            <person name="Dubchak I."/>
            <person name="Gentemann C."/>
            <person name="Eikrem W."/>
            <person name="Gready J.E."/>
            <person name="John U."/>
            <person name="Lanier W."/>
            <person name="Lindquist E.A."/>
            <person name="Lucas S."/>
            <person name="Mayer K.F."/>
            <person name="Moreau H."/>
            <person name="Not F."/>
            <person name="Otillar R."/>
            <person name="Panaud O."/>
            <person name="Pangilinan J."/>
            <person name="Paulsen I."/>
            <person name="Piegu B."/>
            <person name="Poliakov A."/>
            <person name="Robbens S."/>
            <person name="Schmutz J."/>
            <person name="Toulza E."/>
            <person name="Wyss T."/>
            <person name="Zelensky A."/>
            <person name="Zhou K."/>
            <person name="Armbrust E.V."/>
            <person name="Bhattacharya D."/>
            <person name="Goodenough U.W."/>
            <person name="Van de Peer Y."/>
            <person name="Grigoriev I.V."/>
        </authorList>
    </citation>
    <scope>NUCLEOTIDE SEQUENCE [LARGE SCALE GENOMIC DNA]</scope>
    <source>
        <strain evidence="5 6">CCMP1545</strain>
    </source>
</reference>
<dbReference type="KEGG" id="mpp:MICPUCDRAFT_64316"/>